<keyword evidence="3" id="KW-1185">Reference proteome</keyword>
<sequence length="945" mass="103297">MTEPTTSPIRRKLIEVSLPLEEINRESAREKSVPRKGHPATMHLWWARRPLATARAVLFAQLVDDPSSHPDKFRTSEEQAAERERLHQIIRELVVWENANDEGLLRRAHAEIVASAPDGTPPAILDPFAGGGTIPLEAQRLGLDAHASDLNPVAVLINKALIEIPPKFSGRPPVFPGAAESRLGGWPRASGLAEDVRRYGAWMRDRASERIGHLYPQAALPDGSPATVIAWIWARTVTCPNPACRIEMPLVRSWWLGKKKGKEAYVVPRVVDDPSVPSGRRVMFDIAHDPRLGPTKDNDGTVMRTGATCCACGSTADLKYTRAEGREGRLGSKLMAVVAEGVRQRVYLPASDQADAAARVERPAHLPDGEVADNPRWFSTPAFGMTKFTDLFTNRQLVALTTLSDLVSEARDQALKDAVSAGCPDGFPLELGGTDAVAYADAIATFLAFALSKLADWSSSICSWIPQIEGVRDTFARQALPMVWDYVEINPFSNSVGNAGAHVTWVADGVDGLPSRSEVRASASQADAARTTFSSTEVVSTDPPYYDNIGYSDLSDFFYVWLRRSLREVHPSLLSTMLVPKAEELVANPYRHGGKEGASQFFEDGFERVFARARESANENYPITVYYAFKQSELESEGVSSTGWATLLEGMIRSGWAITATWPVRSERSGRMISVGTNALASSIVLALRPRQESAQAITRRGFLAALKSRLPQALREMQQGAIAPVDLAQSTIGPGMAVFSSYAKVVEPDGTPMTVKTALALINQALDEVLAEQDGDLDADTRFCLKWYAQYGWSEKAFGEADVLARATNTSVDGLARGGVLTSRAGRVRLLPPQDLPSTWDPDADDRLSVWEAMMHLARVLDSGGVEAAGALMPRIRQRVDLETVQLLAYRLYELTQSTRPSDALLFNALGTSWSDLSSVARRTEATVTTSQSSFDFDALDEEF</sequence>
<reference evidence="2 3" key="1">
    <citation type="submission" date="2020-04" db="EMBL/GenBank/DDBJ databases">
        <title>Sequencing and Assembly of C. fimi.</title>
        <authorList>
            <person name="Ramsey A.R."/>
        </authorList>
    </citation>
    <scope>NUCLEOTIDE SEQUENCE [LARGE SCALE GENOMIC DNA]</scope>
    <source>
        <strain evidence="2 3">SB</strain>
    </source>
</reference>
<proteinExistence type="predicted"/>
<accession>A0A7Y0QFL8</accession>
<evidence type="ECO:0000313" key="2">
    <source>
        <dbReference type="EMBL" id="NMR19186.1"/>
    </source>
</evidence>
<dbReference type="EMBL" id="JABCJJ010000003">
    <property type="protein sequence ID" value="NMR19186.1"/>
    <property type="molecule type" value="Genomic_DNA"/>
</dbReference>
<dbReference type="RefSeq" id="WP_169323294.1">
    <property type="nucleotide sequence ID" value="NZ_JABCJJ010000003.1"/>
</dbReference>
<dbReference type="InterPro" id="IPR009537">
    <property type="entry name" value="DUF1156"/>
</dbReference>
<feature type="domain" description="DUF1156" evidence="1">
    <location>
        <begin position="18"/>
        <end position="89"/>
    </location>
</feature>
<name>A0A7Y0QFL8_CELFI</name>
<dbReference type="SUPFAM" id="SSF53335">
    <property type="entry name" value="S-adenosyl-L-methionine-dependent methyltransferases"/>
    <property type="match status" value="1"/>
</dbReference>
<dbReference type="Proteomes" id="UP000562124">
    <property type="component" value="Unassembled WGS sequence"/>
</dbReference>
<dbReference type="InterPro" id="IPR029063">
    <property type="entry name" value="SAM-dependent_MTases_sf"/>
</dbReference>
<dbReference type="AlphaFoldDB" id="A0A7Y0QFL8"/>
<dbReference type="Pfam" id="PF06634">
    <property type="entry name" value="DUF1156"/>
    <property type="match status" value="1"/>
</dbReference>
<comment type="caution">
    <text evidence="2">The sequence shown here is derived from an EMBL/GenBank/DDBJ whole genome shotgun (WGS) entry which is preliminary data.</text>
</comment>
<protein>
    <submittedName>
        <fullName evidence="2">DUF1156 domain-containing protein</fullName>
    </submittedName>
</protein>
<evidence type="ECO:0000313" key="3">
    <source>
        <dbReference type="Proteomes" id="UP000562124"/>
    </source>
</evidence>
<gene>
    <name evidence="2" type="ORF">HIR71_02960</name>
</gene>
<evidence type="ECO:0000259" key="1">
    <source>
        <dbReference type="Pfam" id="PF06634"/>
    </source>
</evidence>
<organism evidence="2 3">
    <name type="scientific">Cellulomonas fimi</name>
    <dbReference type="NCBI Taxonomy" id="1708"/>
    <lineage>
        <taxon>Bacteria</taxon>
        <taxon>Bacillati</taxon>
        <taxon>Actinomycetota</taxon>
        <taxon>Actinomycetes</taxon>
        <taxon>Micrococcales</taxon>
        <taxon>Cellulomonadaceae</taxon>
        <taxon>Cellulomonas</taxon>
    </lineage>
</organism>
<dbReference type="Gene3D" id="3.40.50.150">
    <property type="entry name" value="Vaccinia Virus protein VP39"/>
    <property type="match status" value="1"/>
</dbReference>